<proteinExistence type="predicted"/>
<feature type="transmembrane region" description="Helical" evidence="1">
    <location>
        <begin position="140"/>
        <end position="160"/>
    </location>
</feature>
<dbReference type="AlphaFoldDB" id="A0A832V104"/>
<dbReference type="EMBL" id="DVAB01000010">
    <property type="protein sequence ID" value="HIK00116.1"/>
    <property type="molecule type" value="Genomic_DNA"/>
</dbReference>
<accession>A0A832V104</accession>
<keyword evidence="3" id="KW-1185">Reference proteome</keyword>
<protein>
    <recommendedName>
        <fullName evidence="4">Metal-dependent hydrolase</fullName>
    </recommendedName>
</protein>
<keyword evidence="1" id="KW-1133">Transmembrane helix</keyword>
<keyword evidence="1" id="KW-0472">Membrane</keyword>
<feature type="transmembrane region" description="Helical" evidence="1">
    <location>
        <begin position="20"/>
        <end position="44"/>
    </location>
</feature>
<organism evidence="2 3">
    <name type="scientific">Candidatus Naiadarchaeum limnaeum</name>
    <dbReference type="NCBI Taxonomy" id="2756139"/>
    <lineage>
        <taxon>Archaea</taxon>
        <taxon>Candidatus Undinarchaeota</taxon>
        <taxon>Candidatus Undinarchaeia</taxon>
        <taxon>Candidatus Naiadarchaeales</taxon>
        <taxon>Candidatus Naiadarchaeaceae</taxon>
        <taxon>Candidatus Naiadarchaeum</taxon>
    </lineage>
</organism>
<evidence type="ECO:0008006" key="4">
    <source>
        <dbReference type="Google" id="ProtNLM"/>
    </source>
</evidence>
<reference evidence="2 3" key="1">
    <citation type="journal article" name="Nat. Commun.">
        <title>Undinarchaeota illuminate DPANN phylogeny and the impact of gene transfer on archaeal evolution.</title>
        <authorList>
            <person name="Dombrowski N."/>
            <person name="Williams T.A."/>
            <person name="Sun J."/>
            <person name="Woodcroft B.J."/>
            <person name="Lee J.H."/>
            <person name="Minh B.Q."/>
            <person name="Rinke C."/>
            <person name="Spang A."/>
        </authorList>
    </citation>
    <scope>NUCLEOTIDE SEQUENCE [LARGE SCALE GENOMIC DNA]</scope>
    <source>
        <strain evidence="2">MAG_bin1129</strain>
    </source>
</reference>
<evidence type="ECO:0000256" key="1">
    <source>
        <dbReference type="SAM" id="Phobius"/>
    </source>
</evidence>
<name>A0A832V104_9ARCH</name>
<feature type="transmembrane region" description="Helical" evidence="1">
    <location>
        <begin position="92"/>
        <end position="109"/>
    </location>
</feature>
<sequence length="168" mass="19720">MDFFAHIFWTAIIFRNQSPLWIPLLFGAIPDSTSWGVWFVQIIVTGKFRKTFKNFRKRPPDFSKLPKWVWTLYGASHSIFSFAVVFGTLSLITGKIFIPVLAWLVHILLDLPTHSREFLGTPFLWPLSDWKFPGFTWGKLWFILLNWGAIIFFIIYLFGIRGETLILF</sequence>
<dbReference type="Proteomes" id="UP000646946">
    <property type="component" value="Unassembled WGS sequence"/>
</dbReference>
<comment type="caution">
    <text evidence="2">The sequence shown here is derived from an EMBL/GenBank/DDBJ whole genome shotgun (WGS) entry which is preliminary data.</text>
</comment>
<keyword evidence="1" id="KW-0812">Transmembrane</keyword>
<evidence type="ECO:0000313" key="3">
    <source>
        <dbReference type="Proteomes" id="UP000646946"/>
    </source>
</evidence>
<gene>
    <name evidence="2" type="ORF">H1016_01080</name>
</gene>
<evidence type="ECO:0000313" key="2">
    <source>
        <dbReference type="EMBL" id="HIK00116.1"/>
    </source>
</evidence>